<dbReference type="VEuPathDB" id="GiardiaDB:GL50581_625"/>
<feature type="transmembrane region" description="Helical" evidence="3">
    <location>
        <begin position="14"/>
        <end position="32"/>
    </location>
</feature>
<protein>
    <recommendedName>
        <fullName evidence="4">PDEase domain-containing protein</fullName>
    </recommendedName>
</protein>
<comment type="caution">
    <text evidence="5">The sequence shown here is derived from an EMBL/GenBank/DDBJ whole genome shotgun (WGS) entry which is preliminary data.</text>
</comment>
<feature type="transmembrane region" description="Helical" evidence="3">
    <location>
        <begin position="152"/>
        <end position="170"/>
    </location>
</feature>
<feature type="domain" description="PDEase" evidence="4">
    <location>
        <begin position="855"/>
        <end position="930"/>
    </location>
</feature>
<evidence type="ECO:0000256" key="1">
    <source>
        <dbReference type="ARBA" id="ARBA00022723"/>
    </source>
</evidence>
<organism evidence="5 6">
    <name type="scientific">Giardia intestinalis</name>
    <name type="common">Giardia lamblia</name>
    <dbReference type="NCBI Taxonomy" id="5741"/>
    <lineage>
        <taxon>Eukaryota</taxon>
        <taxon>Metamonada</taxon>
        <taxon>Diplomonadida</taxon>
        <taxon>Hexamitidae</taxon>
        <taxon>Giardiinae</taxon>
        <taxon>Giardia</taxon>
    </lineage>
</organism>
<keyword evidence="1" id="KW-0479">Metal-binding</keyword>
<keyword evidence="2" id="KW-0378">Hydrolase</keyword>
<dbReference type="GO" id="GO:0046872">
    <property type="term" value="F:metal ion binding"/>
    <property type="evidence" value="ECO:0007669"/>
    <property type="project" value="UniProtKB-KW"/>
</dbReference>
<proteinExistence type="predicted"/>
<sequence>VSTVSTEQMLSPNLVVEAWAVYMLVAVLVYFLPRTSRPKRSTSTIMHQGPDVGLQASIHSQPSPVDGANDIFGGWLLRVLEMSTYISVFKVCLVTLYFISLLLVFSGSYAVLLGTWLFRVLSFIFLLEDTALPMLTHLTILSHGVSRVWSRLYLRTIVPFLFPVVALSIYRELTTHPGRVDISTRSNNTATVISCALLVVFSITECILLYLLHKHSCALSCASLRPDLCQLSYHEPNLNNFFKQMLLIYSLSNNVYKLIVRRVVKLITLVFAFSRESMLQPDTHYIIITTLITVRFTLALDGNIAITHFGKNGEASPFHSSRSLLHIVTDPTLLKLFLRYSSYSTQAVERLLFLYDASLYRLQLLVAQNINLIKESTVTLSTWWFQDSQYFPPKVVQKINERVLTLLLRSPTSGSLPELQREALDILSLPEKCAYSFLTDFIIPAFYQSPLGISALIISILFDKVSLHGELYFKKALHKLFKQYGQHEKVSAFYDMLHLNPLLALFIPEAISCVMSDTTLPHQSHAPQLWRKRSQSIAGTHLGYFSRKSCFLNKCLFKQLSDITAYIFRIEGRDSAMSKRLMSSIQDLEFVSVHNRLFSLETSHSIDYIQQIMYPLVGSRRHSSYKRILSKYNLQSSLVPTKGSSSLLCVYTSLSTDSTDLTKSVDEFLSTTFCPRPSFDSMEKLKETDSSNCRLSLKTKSFIGTYLVKHIVQLNQPVHPLFKDLDDREKRKFHGLCIPKHAFFSTEAFILSINSYADCSFWPSFQETDACGSKSISFQFAHSRDGTEKSPRMIVRTPVDSSKHIQVTIISNRIKLFRLLYSALHHLGLITDFRLPLEAISTLCLWLTTNETSVYYNSSTVIYVIRTAFVFLCSMEHDAPGFLPKDVILAMLLSALCSTYKHSGLSNKALISSAHWLADLYADIAPSTNFCTAAGWIAIVQSGLLAHSDLITRRRIRSFYLTFSRSFSEDIAVTNYYDILQSLTDRSMDTELEAFKLKLCKLFTSFLLFSAQAYNKATSLHLSVSKHLDVEEEMQLLSYVLPNQEPRLNKSTYPLDTIVLRETVGLTTIALPILMLLKESLNFISNSYRIRFEYVLRQIELFTRHISASANMWACMLK</sequence>
<reference evidence="6" key="1">
    <citation type="submission" date="2012-02" db="EMBL/GenBank/DDBJ databases">
        <title>Genome sequencing of Giardia lamblia Genotypes A2 and B isolates (DH and GS) and comparative analysis with the genomes of Genotypes A1 and E (WB and Pig).</title>
        <authorList>
            <person name="Adam R."/>
            <person name="Dahlstrom E."/>
            <person name="Martens C."/>
            <person name="Bruno D."/>
            <person name="Barbian K."/>
            <person name="Porcella S.F."/>
            <person name="Nash T."/>
        </authorList>
    </citation>
    <scope>NUCLEOTIDE SEQUENCE</scope>
    <source>
        <strain evidence="6">DH</strain>
    </source>
</reference>
<keyword evidence="3" id="KW-0812">Transmembrane</keyword>
<feature type="transmembrane region" description="Helical" evidence="3">
    <location>
        <begin position="88"/>
        <end position="110"/>
    </location>
</feature>
<dbReference type="VEuPathDB" id="GiardiaDB:QR46_3535"/>
<dbReference type="SUPFAM" id="SSF109604">
    <property type="entry name" value="HD-domain/PDEase-like"/>
    <property type="match status" value="1"/>
</dbReference>
<dbReference type="VEuPathDB" id="GiardiaDB:DHA2_151390"/>
<reference evidence="5 6" key="2">
    <citation type="journal article" date="2013" name="Genome Biol. Evol.">
        <title>Genome sequencing of Giardia lamblia genotypes A2 and B isolates (DH and GS) and comparative analysis with the genomes of genotypes A1 and E (WB and Pig).</title>
        <authorList>
            <person name="Adam R.D."/>
            <person name="Dahlstrom E.W."/>
            <person name="Martens C.A."/>
            <person name="Bruno D.P."/>
            <person name="Barbian K.D."/>
            <person name="Ricklefs S.M."/>
            <person name="Hernandez M.M."/>
            <person name="Narla N.P."/>
            <person name="Patel R.B."/>
            <person name="Porcella S.F."/>
            <person name="Nash T.E."/>
        </authorList>
    </citation>
    <scope>NUCLEOTIDE SEQUENCE [LARGE SCALE GENOMIC DNA]</scope>
    <source>
        <strain evidence="5 6">DH</strain>
    </source>
</reference>
<gene>
    <name evidence="5" type="ORF">DHA2_151390</name>
</gene>
<dbReference type="GO" id="GO:0004114">
    <property type="term" value="F:3',5'-cyclic-nucleotide phosphodiesterase activity"/>
    <property type="evidence" value="ECO:0007669"/>
    <property type="project" value="InterPro"/>
</dbReference>
<evidence type="ECO:0000259" key="4">
    <source>
        <dbReference type="Pfam" id="PF00233"/>
    </source>
</evidence>
<keyword evidence="3" id="KW-0472">Membrane</keyword>
<evidence type="ECO:0000313" key="5">
    <source>
        <dbReference type="EMBL" id="ESU39843.1"/>
    </source>
</evidence>
<dbReference type="VEuPathDB" id="GiardiaDB:GL50803_005000"/>
<dbReference type="Proteomes" id="UP000018320">
    <property type="component" value="Unassembled WGS sequence"/>
</dbReference>
<dbReference type="GO" id="GO:0007165">
    <property type="term" value="P:signal transduction"/>
    <property type="evidence" value="ECO:0007669"/>
    <property type="project" value="InterPro"/>
</dbReference>
<evidence type="ECO:0000313" key="6">
    <source>
        <dbReference type="Proteomes" id="UP000018320"/>
    </source>
</evidence>
<dbReference type="EMBL" id="AHGT01000001">
    <property type="protein sequence ID" value="ESU39843.1"/>
    <property type="molecule type" value="Genomic_DNA"/>
</dbReference>
<name>V6TLH6_GIAIN</name>
<keyword evidence="3" id="KW-1133">Transmembrane helix</keyword>
<dbReference type="AlphaFoldDB" id="V6TLH6"/>
<feature type="non-terminal residue" evidence="5">
    <location>
        <position position="1"/>
    </location>
</feature>
<dbReference type="PANTHER" id="PTHR11347">
    <property type="entry name" value="CYCLIC NUCLEOTIDE PHOSPHODIESTERASE"/>
    <property type="match status" value="1"/>
</dbReference>
<dbReference type="Pfam" id="PF00233">
    <property type="entry name" value="PDEase_I"/>
    <property type="match status" value="1"/>
</dbReference>
<accession>V6TLH6</accession>
<dbReference type="Gene3D" id="1.10.1300.10">
    <property type="entry name" value="3'5'-cyclic nucleotide phosphodiesterase, catalytic domain"/>
    <property type="match status" value="1"/>
</dbReference>
<feature type="transmembrane region" description="Helical" evidence="3">
    <location>
        <begin position="190"/>
        <end position="212"/>
    </location>
</feature>
<evidence type="ECO:0000256" key="3">
    <source>
        <dbReference type="SAM" id="Phobius"/>
    </source>
</evidence>
<dbReference type="InterPro" id="IPR002073">
    <property type="entry name" value="PDEase_catalytic_dom"/>
</dbReference>
<dbReference type="InterPro" id="IPR036971">
    <property type="entry name" value="PDEase_catalytic_dom_sf"/>
</dbReference>
<evidence type="ECO:0000256" key="2">
    <source>
        <dbReference type="ARBA" id="ARBA00022801"/>
    </source>
</evidence>